<evidence type="ECO:0000313" key="2">
    <source>
        <dbReference type="EMBL" id="MBK1662314.1"/>
    </source>
</evidence>
<dbReference type="SUPFAM" id="SSF75304">
    <property type="entry name" value="Amidase signature (AS) enzymes"/>
    <property type="match status" value="1"/>
</dbReference>
<evidence type="ECO:0000313" key="3">
    <source>
        <dbReference type="Proteomes" id="UP000697995"/>
    </source>
</evidence>
<organism evidence="2 3">
    <name type="scientific">Paracraurococcus ruber</name>
    <dbReference type="NCBI Taxonomy" id="77675"/>
    <lineage>
        <taxon>Bacteria</taxon>
        <taxon>Pseudomonadati</taxon>
        <taxon>Pseudomonadota</taxon>
        <taxon>Alphaproteobacteria</taxon>
        <taxon>Acetobacterales</taxon>
        <taxon>Roseomonadaceae</taxon>
        <taxon>Paracraurococcus</taxon>
    </lineage>
</organism>
<dbReference type="EMBL" id="NRSG01000517">
    <property type="protein sequence ID" value="MBK1662314.1"/>
    <property type="molecule type" value="Genomic_DNA"/>
</dbReference>
<keyword evidence="3" id="KW-1185">Reference proteome</keyword>
<proteinExistence type="predicted"/>
<dbReference type="NCBIfam" id="NF004816">
    <property type="entry name" value="PRK06170.1"/>
    <property type="match status" value="1"/>
</dbReference>
<dbReference type="RefSeq" id="WP_133223328.1">
    <property type="nucleotide sequence ID" value="NZ_NRSG01000517.1"/>
</dbReference>
<name>A0ABS1D8X0_9PROT</name>
<accession>A0ABS1D8X0</accession>
<dbReference type="Proteomes" id="UP000697995">
    <property type="component" value="Unassembled WGS sequence"/>
</dbReference>
<dbReference type="PANTHER" id="PTHR43372:SF4">
    <property type="entry name" value="FATTY-ACID AMIDE HYDROLASE 2"/>
    <property type="match status" value="1"/>
</dbReference>
<dbReference type="InterPro" id="IPR023631">
    <property type="entry name" value="Amidase_dom"/>
</dbReference>
<protein>
    <submittedName>
        <fullName evidence="2">Amidase</fullName>
    </submittedName>
</protein>
<evidence type="ECO:0000259" key="1">
    <source>
        <dbReference type="Pfam" id="PF01425"/>
    </source>
</evidence>
<dbReference type="InterPro" id="IPR052739">
    <property type="entry name" value="FAAH2"/>
</dbReference>
<comment type="caution">
    <text evidence="2">The sequence shown here is derived from an EMBL/GenBank/DDBJ whole genome shotgun (WGS) entry which is preliminary data.</text>
</comment>
<dbReference type="InterPro" id="IPR036928">
    <property type="entry name" value="AS_sf"/>
</dbReference>
<feature type="domain" description="Amidase" evidence="1">
    <location>
        <begin position="27"/>
        <end position="463"/>
    </location>
</feature>
<dbReference type="PANTHER" id="PTHR43372">
    <property type="entry name" value="FATTY-ACID AMIDE HYDROLASE"/>
    <property type="match status" value="1"/>
</dbReference>
<dbReference type="Gene3D" id="3.90.1300.10">
    <property type="entry name" value="Amidase signature (AS) domain"/>
    <property type="match status" value="1"/>
</dbReference>
<reference evidence="2 3" key="1">
    <citation type="journal article" date="2020" name="Microorganisms">
        <title>Osmotic Adaptation and Compatible Solute Biosynthesis of Phototrophic Bacteria as Revealed from Genome Analyses.</title>
        <authorList>
            <person name="Imhoff J.F."/>
            <person name="Rahn T."/>
            <person name="Kunzel S."/>
            <person name="Keller A."/>
            <person name="Neulinger S.C."/>
        </authorList>
    </citation>
    <scope>NUCLEOTIDE SEQUENCE [LARGE SCALE GENOMIC DNA]</scope>
    <source>
        <strain evidence="2 3">DSM 15382</strain>
    </source>
</reference>
<dbReference type="Pfam" id="PF01425">
    <property type="entry name" value="Amidase"/>
    <property type="match status" value="1"/>
</dbReference>
<sequence length="486" mass="51327">MSDLAFAFASALDLAAAIRARRIGSREALEMYVGRIERLDGRLNAVVVRDFDRARARADAADAALARGEDWGPLHGLPMTVKESFDVAGLPTHWGFPALRDSIAASDALAVQRLRGAGAIIFGKTNVPVALADWQSYNAVHGTTNNPWDLARAPGGSSGGAAAALAAGLTSLELGSDIGASIRNPAHYCGVFGHKPTWGICPSLGHALGGNVTEVDIAVIGPLARSAADLATVLGIIAGPDPIEAAGWHLMLPPPRHTALRDYRIAVMLDDPNSAVDRGVQDAIAALADWLGQQGATVSLTARPAIDTAEAMRVYVHLLRSATSGGIADAAFAEEQRLAAALPPEDDSYRARMLRANTGPHRAWLAANEARHRMRRAWAAFFQDWDLLLCPAAATAAVPHDQQGERWQRSIPVNGRPVPVTDQLFWAGFSGMALLPASVAPVALSAEGLPIGVQIIGPAYGDLGCIDVARLLEKEYRAFVPPPGWA</sequence>
<gene>
    <name evidence="2" type="ORF">CKO45_29450</name>
</gene>